<gene>
    <name evidence="1" type="ORF">U1T56_21910</name>
</gene>
<reference evidence="1 2" key="1">
    <citation type="submission" date="2024-01" db="EMBL/GenBank/DDBJ databases">
        <title>Multi-omics insights into the function and evolution of sodium benzoate biodegradation pathways in Benzoatithermus flavus gen. nov., sp. nov. from hot spring.</title>
        <authorList>
            <person name="Hu C.-J."/>
            <person name="Li W.-J."/>
        </authorList>
    </citation>
    <scope>NUCLEOTIDE SEQUENCE [LARGE SCALE GENOMIC DNA]</scope>
    <source>
        <strain evidence="1 2">SYSU G07066</strain>
    </source>
</reference>
<evidence type="ECO:0000313" key="1">
    <source>
        <dbReference type="EMBL" id="MEK0085819.1"/>
    </source>
</evidence>
<dbReference type="Pfam" id="PF04314">
    <property type="entry name" value="PCuAC"/>
    <property type="match status" value="1"/>
</dbReference>
<dbReference type="PANTHER" id="PTHR36302">
    <property type="entry name" value="BLR7088 PROTEIN"/>
    <property type="match status" value="1"/>
</dbReference>
<name>A0ABU8XXY0_9PROT</name>
<dbReference type="RefSeq" id="WP_418161668.1">
    <property type="nucleotide sequence ID" value="NZ_JBBLZC010000035.1"/>
</dbReference>
<dbReference type="SUPFAM" id="SSF110087">
    <property type="entry name" value="DR1885-like metal-binding protein"/>
    <property type="match status" value="1"/>
</dbReference>
<dbReference type="EMBL" id="JBBLZC010000035">
    <property type="protein sequence ID" value="MEK0085819.1"/>
    <property type="molecule type" value="Genomic_DNA"/>
</dbReference>
<sequence length="169" mass="18127">MRYGVKTECSAAGRQARVRQRSIWPIASFAWAVSVLATEAAAAGSIEVSQAWTPAVAETGIDHPLYMTIANTGAEADALLRFRCPVAQFSEKRTTDYGEGSPHAREIKAIPIPANETVVLEPGAYHLMLLQTTRPLKAGETFSCTLSFRNAGPTQAEIRVVTGNPLSAP</sequence>
<protein>
    <submittedName>
        <fullName evidence="1">Copper chaperone PCu(A)C</fullName>
    </submittedName>
</protein>
<keyword evidence="2" id="KW-1185">Reference proteome</keyword>
<dbReference type="PANTHER" id="PTHR36302:SF1">
    <property type="entry name" value="COPPER CHAPERONE PCU(A)C"/>
    <property type="match status" value="1"/>
</dbReference>
<dbReference type="InterPro" id="IPR007410">
    <property type="entry name" value="LpqE-like"/>
</dbReference>
<dbReference type="Proteomes" id="UP001375743">
    <property type="component" value="Unassembled WGS sequence"/>
</dbReference>
<dbReference type="InterPro" id="IPR058248">
    <property type="entry name" value="Lxx211020-like"/>
</dbReference>
<comment type="caution">
    <text evidence="1">The sequence shown here is derived from an EMBL/GenBank/DDBJ whole genome shotgun (WGS) entry which is preliminary data.</text>
</comment>
<evidence type="ECO:0000313" key="2">
    <source>
        <dbReference type="Proteomes" id="UP001375743"/>
    </source>
</evidence>
<proteinExistence type="predicted"/>
<dbReference type="InterPro" id="IPR036182">
    <property type="entry name" value="PCuAC_sf"/>
</dbReference>
<accession>A0ABU8XXY0</accession>
<organism evidence="1 2">
    <name type="scientific">Benzoatithermus flavus</name>
    <dbReference type="NCBI Taxonomy" id="3108223"/>
    <lineage>
        <taxon>Bacteria</taxon>
        <taxon>Pseudomonadati</taxon>
        <taxon>Pseudomonadota</taxon>
        <taxon>Alphaproteobacteria</taxon>
        <taxon>Geminicoccales</taxon>
        <taxon>Geminicoccaceae</taxon>
        <taxon>Benzoatithermus</taxon>
    </lineage>
</organism>
<dbReference type="Gene3D" id="2.60.40.1890">
    <property type="entry name" value="PCu(A)C copper chaperone"/>
    <property type="match status" value="1"/>
</dbReference>